<protein>
    <submittedName>
        <fullName evidence="1">Uncharacterized protein</fullName>
    </submittedName>
</protein>
<sequence>MGQAMTRWVWLPAPVLTRQATFKTHYGDLQQHPLPLRSAQWYVFKAQHWSGIHSAALAPEQQAAFVALAAQAVGPGQAAIQAAPQHPVMTRGTTICFNR</sequence>
<reference evidence="1" key="2">
    <citation type="submission" date="2022-11" db="EMBL/GenBank/DDBJ databases">
        <authorList>
            <person name="Wang Z."/>
        </authorList>
    </citation>
    <scope>NUCLEOTIDE SEQUENCE</scope>
    <source>
        <strain evidence="1">P2000</strain>
    </source>
</reference>
<dbReference type="AlphaFoldDB" id="A0A2S9VNB3"/>
<evidence type="ECO:0000313" key="1">
    <source>
        <dbReference type="EMBL" id="MDF2312953.1"/>
    </source>
</evidence>
<evidence type="ECO:0000313" key="3">
    <source>
        <dbReference type="Proteomes" id="UP000281061"/>
    </source>
</evidence>
<evidence type="ECO:0000313" key="2">
    <source>
        <dbReference type="EMBL" id="RMW56335.1"/>
    </source>
</evidence>
<comment type="caution">
    <text evidence="1">The sequence shown here is derived from an EMBL/GenBank/DDBJ whole genome shotgun (WGS) entry which is preliminary data.</text>
</comment>
<dbReference type="EMBL" id="RDCL01000040">
    <property type="protein sequence ID" value="RMW56335.1"/>
    <property type="molecule type" value="Genomic_DNA"/>
</dbReference>
<reference evidence="2 3" key="1">
    <citation type="submission" date="2018-10" db="EMBL/GenBank/DDBJ databases">
        <title>Genome sequences of five Lactobacillus pentosus strains isolated from brines of traditionally fermented spanish-style green table olives and differences between them.</title>
        <authorList>
            <person name="Jimenez Diaz R."/>
        </authorList>
    </citation>
    <scope>NUCLEOTIDE SEQUENCE [LARGE SCALE GENOMIC DNA]</scope>
    <source>
        <strain evidence="2 3">IG8</strain>
    </source>
</reference>
<proteinExistence type="predicted"/>
<gene>
    <name evidence="2" type="ORF">D6U17_03255</name>
    <name evidence="1" type="ORF">OOJ94_08990</name>
</gene>
<dbReference type="Proteomes" id="UP001151834">
    <property type="component" value="Unassembled WGS sequence"/>
</dbReference>
<organism evidence="1 4">
    <name type="scientific">Lactiplantibacillus pentosus</name>
    <name type="common">Lactobacillus pentosus</name>
    <dbReference type="NCBI Taxonomy" id="1589"/>
    <lineage>
        <taxon>Bacteria</taxon>
        <taxon>Bacillati</taxon>
        <taxon>Bacillota</taxon>
        <taxon>Bacilli</taxon>
        <taxon>Lactobacillales</taxon>
        <taxon>Lactobacillaceae</taxon>
        <taxon>Lactiplantibacillus</taxon>
    </lineage>
</organism>
<dbReference type="RefSeq" id="WP_050338705.1">
    <property type="nucleotide sequence ID" value="NZ_BOUG01000007.1"/>
</dbReference>
<evidence type="ECO:0000313" key="4">
    <source>
        <dbReference type="Proteomes" id="UP001151834"/>
    </source>
</evidence>
<accession>A0A2S9VNB3</accession>
<dbReference type="EMBL" id="JAPEQV010000009">
    <property type="protein sequence ID" value="MDF2312953.1"/>
    <property type="molecule type" value="Genomic_DNA"/>
</dbReference>
<dbReference type="Proteomes" id="UP000281061">
    <property type="component" value="Unassembled WGS sequence"/>
</dbReference>
<name>A0A2S9VNB3_LACPE</name>
<reference evidence="1" key="3">
    <citation type="journal article" date="2023" name="Front Nutr">
        <title>Lactiplantibacillus pentosus P2020 protects the hyperuricemia and renal inflammation in mice.</title>
        <authorList>
            <person name="Wang Z."/>
            <person name="Song L."/>
            <person name="Li X."/>
            <person name="Xiao Y."/>
            <person name="Huang Y."/>
            <person name="Zhang Y."/>
            <person name="Li J."/>
            <person name="Li M."/>
            <person name="Ren Z."/>
        </authorList>
    </citation>
    <scope>NUCLEOTIDE SEQUENCE</scope>
    <source>
        <strain evidence="1">P2000</strain>
    </source>
</reference>